<evidence type="ECO:0000313" key="2">
    <source>
        <dbReference type="Proteomes" id="UP000297729"/>
    </source>
</evidence>
<name>A0A4Y9RX45_9BURK</name>
<proteinExistence type="predicted"/>
<evidence type="ECO:0000313" key="1">
    <source>
        <dbReference type="EMBL" id="TFW13847.1"/>
    </source>
</evidence>
<organism evidence="1 2">
    <name type="scientific">Duganella callida</name>
    <dbReference type="NCBI Taxonomy" id="2561932"/>
    <lineage>
        <taxon>Bacteria</taxon>
        <taxon>Pseudomonadati</taxon>
        <taxon>Pseudomonadota</taxon>
        <taxon>Betaproteobacteria</taxon>
        <taxon>Burkholderiales</taxon>
        <taxon>Oxalobacteraceae</taxon>
        <taxon>Telluria group</taxon>
        <taxon>Duganella</taxon>
    </lineage>
</organism>
<evidence type="ECO:0008006" key="3">
    <source>
        <dbReference type="Google" id="ProtNLM"/>
    </source>
</evidence>
<dbReference type="RefSeq" id="WP_135204880.1">
    <property type="nucleotide sequence ID" value="NZ_SPVG01000267.1"/>
</dbReference>
<gene>
    <name evidence="1" type="ORF">E4L98_28305</name>
</gene>
<reference evidence="1 2" key="1">
    <citation type="submission" date="2019-03" db="EMBL/GenBank/DDBJ databases">
        <title>Draft Genome Sequence of Duganella callidus sp. nov., a Novel Duganella Species Isolated from Cultivated Soil.</title>
        <authorList>
            <person name="Raths R."/>
            <person name="Peta V."/>
            <person name="Bucking H."/>
        </authorList>
    </citation>
    <scope>NUCLEOTIDE SEQUENCE [LARGE SCALE GENOMIC DNA]</scope>
    <source>
        <strain evidence="1 2">DN04</strain>
    </source>
</reference>
<dbReference type="AlphaFoldDB" id="A0A4Y9RX45"/>
<dbReference type="OrthoDB" id="8781238at2"/>
<dbReference type="Proteomes" id="UP000297729">
    <property type="component" value="Unassembled WGS sequence"/>
</dbReference>
<keyword evidence="2" id="KW-1185">Reference proteome</keyword>
<accession>A0A4Y9RX45</accession>
<sequence length="65" mass="6990">MQTKFNMALLACAAVALIYTGYREMTAHPQPRAVSDASCAPEAIKGIANITERAIHVSKCAQRAK</sequence>
<protein>
    <recommendedName>
        <fullName evidence="3">Entry exclusion lipoprotein TrbK</fullName>
    </recommendedName>
</protein>
<dbReference type="EMBL" id="SPVG01000267">
    <property type="protein sequence ID" value="TFW13847.1"/>
    <property type="molecule type" value="Genomic_DNA"/>
</dbReference>
<comment type="caution">
    <text evidence="1">The sequence shown here is derived from an EMBL/GenBank/DDBJ whole genome shotgun (WGS) entry which is preliminary data.</text>
</comment>